<organism evidence="1">
    <name type="scientific">viral metagenome</name>
    <dbReference type="NCBI Taxonomy" id="1070528"/>
    <lineage>
        <taxon>unclassified sequences</taxon>
        <taxon>metagenomes</taxon>
        <taxon>organismal metagenomes</taxon>
    </lineage>
</organism>
<dbReference type="EMBL" id="MT143162">
    <property type="protein sequence ID" value="QJA93597.1"/>
    <property type="molecule type" value="Genomic_DNA"/>
</dbReference>
<gene>
    <name evidence="1" type="ORF">MM415A03563_0013</name>
    <name evidence="2" type="ORF">MM415B04179_0005</name>
</gene>
<sequence length="51" mass="6013">MIVDDKYCPQCGKQTLQFIEQCEAGEGEWKTSWACNCTRAIVYIYTWEEKD</sequence>
<reference evidence="1" key="1">
    <citation type="submission" date="2020-03" db="EMBL/GenBank/DDBJ databases">
        <title>The deep terrestrial virosphere.</title>
        <authorList>
            <person name="Holmfeldt K."/>
            <person name="Nilsson E."/>
            <person name="Simone D."/>
            <person name="Lopez-Fernandez M."/>
            <person name="Wu X."/>
            <person name="de Brujin I."/>
            <person name="Lundin D."/>
            <person name="Andersson A."/>
            <person name="Bertilsson S."/>
            <person name="Dopson M."/>
        </authorList>
    </citation>
    <scope>NUCLEOTIDE SEQUENCE</scope>
    <source>
        <strain evidence="1">MM415A03563</strain>
        <strain evidence="2">MM415B04179</strain>
    </source>
</reference>
<name>A0A6M3JLE6_9ZZZZ</name>
<proteinExistence type="predicted"/>
<dbReference type="EMBL" id="MT141819">
    <property type="protein sequence ID" value="QJA70773.1"/>
    <property type="molecule type" value="Genomic_DNA"/>
</dbReference>
<evidence type="ECO:0000313" key="1">
    <source>
        <dbReference type="EMBL" id="QJA70773.1"/>
    </source>
</evidence>
<dbReference type="AlphaFoldDB" id="A0A6M3JLE6"/>
<evidence type="ECO:0000313" key="2">
    <source>
        <dbReference type="EMBL" id="QJA93597.1"/>
    </source>
</evidence>
<protein>
    <submittedName>
        <fullName evidence="1">Uncharacterized protein</fullName>
    </submittedName>
</protein>
<accession>A0A6M3JLE6</accession>